<feature type="domain" description="Poly(A) RNA polymerase mitochondrial-like central palm" evidence="1">
    <location>
        <begin position="183"/>
        <end position="281"/>
    </location>
</feature>
<accession>A0AAD9GJN4</accession>
<comment type="caution">
    <text evidence="2">The sequence shown here is derived from an EMBL/GenBank/DDBJ whole genome shotgun (WGS) entry which is preliminary data.</text>
</comment>
<dbReference type="CDD" id="cd05402">
    <property type="entry name" value="NT_PAP_TUTase"/>
    <property type="match status" value="1"/>
</dbReference>
<evidence type="ECO:0000313" key="2">
    <source>
        <dbReference type="EMBL" id="KAK1939553.1"/>
    </source>
</evidence>
<sequence>MGLRHVIRDSTSGEISRRSMQCHRARGYSSATCVETESITQQRDPAICGMLLELHSVCYREFSTCDKLELLELCHKNKLGRHQEFAALMIDVWKDIGTLKQHEILVYHKICKEVSDELWDGREARSLHDSDSLYERQFSWELNILHNHTLSPTLEQYRKKQDLIQGYGTLFGCVIAYSLKSTLEKATNGTLHTFGSCENGLWVRGSDVDMCLEIPNCNSKRHWLSKLHLIRSTLSNNSIISNITIISAKVPIAKLYNRDNHNFCDISINNTVALDNTRFVKAMVGLDYRVVKLARFIKYWATCRCINNRSQGTLSSYTLILQLFYFLQNRSPPILPLYKDIELPAPEAEASSTMFMTDTEYVLDVIDNTIDREIFNKCAYLGQNEESLTQLLFDFFSFYSDERFQGGRRGSTIDLYTNDISENHLGVLVMKCPITGKNVNPFTITMWQSIYREFKRVDTCIKERRPIPQICMKVSSPPLEVESELQRKHARMMRQMMLRVKVPQVKGNRVLHKQELH</sequence>
<dbReference type="Gene3D" id="1.10.1410.10">
    <property type="match status" value="1"/>
</dbReference>
<name>A0AAD9GJN4_BABDI</name>
<reference evidence="2" key="2">
    <citation type="submission" date="2021-05" db="EMBL/GenBank/DDBJ databases">
        <authorList>
            <person name="Pain A."/>
        </authorList>
    </citation>
    <scope>NUCLEOTIDE SEQUENCE</scope>
    <source>
        <strain evidence="2">1802A</strain>
    </source>
</reference>
<dbReference type="InterPro" id="IPR043519">
    <property type="entry name" value="NT_sf"/>
</dbReference>
<dbReference type="PANTHER" id="PTHR12271">
    <property type="entry name" value="POLY A POLYMERASE CID PAP -RELATED"/>
    <property type="match status" value="1"/>
</dbReference>
<dbReference type="Gene3D" id="3.30.460.10">
    <property type="entry name" value="Beta Polymerase, domain 2"/>
    <property type="match status" value="1"/>
</dbReference>
<dbReference type="GO" id="GO:0016779">
    <property type="term" value="F:nucleotidyltransferase activity"/>
    <property type="evidence" value="ECO:0007669"/>
    <property type="project" value="TreeGrafter"/>
</dbReference>
<organism evidence="2 3">
    <name type="scientific">Babesia divergens</name>
    <dbReference type="NCBI Taxonomy" id="32595"/>
    <lineage>
        <taxon>Eukaryota</taxon>
        <taxon>Sar</taxon>
        <taxon>Alveolata</taxon>
        <taxon>Apicomplexa</taxon>
        <taxon>Aconoidasida</taxon>
        <taxon>Piroplasmida</taxon>
        <taxon>Babesiidae</taxon>
        <taxon>Babesia</taxon>
    </lineage>
</organism>
<dbReference type="SUPFAM" id="SSF81631">
    <property type="entry name" value="PAP/OAS1 substrate-binding domain"/>
    <property type="match status" value="1"/>
</dbReference>
<dbReference type="Proteomes" id="UP001195914">
    <property type="component" value="Unassembled WGS sequence"/>
</dbReference>
<dbReference type="AlphaFoldDB" id="A0AAD9GJN4"/>
<evidence type="ECO:0000259" key="1">
    <source>
        <dbReference type="Pfam" id="PF22600"/>
    </source>
</evidence>
<proteinExistence type="predicted"/>
<gene>
    <name evidence="2" type="ORF">X943_000963</name>
</gene>
<dbReference type="GO" id="GO:0031123">
    <property type="term" value="P:RNA 3'-end processing"/>
    <property type="evidence" value="ECO:0007669"/>
    <property type="project" value="TreeGrafter"/>
</dbReference>
<reference evidence="2" key="1">
    <citation type="journal article" date="2014" name="Nucleic Acids Res.">
        <title>The evolutionary dynamics of variant antigen genes in Babesia reveal a history of genomic innovation underlying host-parasite interaction.</title>
        <authorList>
            <person name="Jackson A.P."/>
            <person name="Otto T.D."/>
            <person name="Darby A."/>
            <person name="Ramaprasad A."/>
            <person name="Xia D."/>
            <person name="Echaide I.E."/>
            <person name="Farber M."/>
            <person name="Gahlot S."/>
            <person name="Gamble J."/>
            <person name="Gupta D."/>
            <person name="Gupta Y."/>
            <person name="Jackson L."/>
            <person name="Malandrin L."/>
            <person name="Malas T.B."/>
            <person name="Moussa E."/>
            <person name="Nair M."/>
            <person name="Reid A.J."/>
            <person name="Sanders M."/>
            <person name="Sharma J."/>
            <person name="Tracey A."/>
            <person name="Quail M.A."/>
            <person name="Weir W."/>
            <person name="Wastling J.M."/>
            <person name="Hall N."/>
            <person name="Willadsen P."/>
            <person name="Lingelbach K."/>
            <person name="Shiels B."/>
            <person name="Tait A."/>
            <person name="Berriman M."/>
            <person name="Allred D.R."/>
            <person name="Pain A."/>
        </authorList>
    </citation>
    <scope>NUCLEOTIDE SEQUENCE</scope>
    <source>
        <strain evidence="2">1802A</strain>
    </source>
</reference>
<protein>
    <recommendedName>
        <fullName evidence="1">Poly(A) RNA polymerase mitochondrial-like central palm domain-containing protein</fullName>
    </recommendedName>
</protein>
<dbReference type="SUPFAM" id="SSF81301">
    <property type="entry name" value="Nucleotidyltransferase"/>
    <property type="match status" value="1"/>
</dbReference>
<keyword evidence="3" id="KW-1185">Reference proteome</keyword>
<dbReference type="PANTHER" id="PTHR12271:SF40">
    <property type="entry name" value="POLY(A) RNA POLYMERASE GLD2"/>
    <property type="match status" value="1"/>
</dbReference>
<dbReference type="InterPro" id="IPR054708">
    <property type="entry name" value="MTPAP-like_central"/>
</dbReference>
<dbReference type="Pfam" id="PF22600">
    <property type="entry name" value="MTPAP-like_central"/>
    <property type="match status" value="1"/>
</dbReference>
<evidence type="ECO:0000313" key="3">
    <source>
        <dbReference type="Proteomes" id="UP001195914"/>
    </source>
</evidence>
<dbReference type="EMBL" id="JAHBMH010000007">
    <property type="protein sequence ID" value="KAK1939553.1"/>
    <property type="molecule type" value="Genomic_DNA"/>
</dbReference>